<evidence type="ECO:0008006" key="11">
    <source>
        <dbReference type="Google" id="ProtNLM"/>
    </source>
</evidence>
<evidence type="ECO:0000313" key="9">
    <source>
        <dbReference type="EMBL" id="GAJ39339.1"/>
    </source>
</evidence>
<comment type="subcellular location">
    <subcellularLocation>
        <location evidence="1">Cell membrane</location>
        <topology evidence="1">Multi-pass membrane protein</topology>
    </subcellularLocation>
</comment>
<dbReference type="GO" id="GO:0000319">
    <property type="term" value="F:sulfite transmembrane transporter activity"/>
    <property type="evidence" value="ECO:0007669"/>
    <property type="project" value="TreeGrafter"/>
</dbReference>
<feature type="transmembrane region" description="Helical" evidence="8">
    <location>
        <begin position="285"/>
        <end position="303"/>
    </location>
</feature>
<evidence type="ECO:0000256" key="8">
    <source>
        <dbReference type="SAM" id="Phobius"/>
    </source>
</evidence>
<name>A0A023DDF3_9BACL</name>
<feature type="transmembrane region" description="Helical" evidence="8">
    <location>
        <begin position="41"/>
        <end position="59"/>
    </location>
</feature>
<evidence type="ECO:0000256" key="2">
    <source>
        <dbReference type="ARBA" id="ARBA00008566"/>
    </source>
</evidence>
<dbReference type="GO" id="GO:0005886">
    <property type="term" value="C:plasma membrane"/>
    <property type="evidence" value="ECO:0007669"/>
    <property type="project" value="UniProtKB-SubCell"/>
</dbReference>
<dbReference type="OrthoDB" id="958273at2"/>
<feature type="transmembrane region" description="Helical" evidence="8">
    <location>
        <begin position="171"/>
        <end position="200"/>
    </location>
</feature>
<feature type="transmembrane region" description="Helical" evidence="8">
    <location>
        <begin position="12"/>
        <end position="35"/>
    </location>
</feature>
<feature type="transmembrane region" description="Helical" evidence="8">
    <location>
        <begin position="318"/>
        <end position="339"/>
    </location>
</feature>
<dbReference type="CDD" id="cd09319">
    <property type="entry name" value="TDT_like_1"/>
    <property type="match status" value="1"/>
</dbReference>
<evidence type="ECO:0000256" key="5">
    <source>
        <dbReference type="ARBA" id="ARBA00022692"/>
    </source>
</evidence>
<feature type="transmembrane region" description="Helical" evidence="8">
    <location>
        <begin position="106"/>
        <end position="129"/>
    </location>
</feature>
<evidence type="ECO:0000256" key="7">
    <source>
        <dbReference type="ARBA" id="ARBA00023136"/>
    </source>
</evidence>
<evidence type="ECO:0000313" key="10">
    <source>
        <dbReference type="Proteomes" id="UP000023561"/>
    </source>
</evidence>
<dbReference type="PANTHER" id="PTHR31686:SF1">
    <property type="entry name" value="SULFITE EFFLUX PUMP SSU1"/>
    <property type="match status" value="1"/>
</dbReference>
<dbReference type="PANTHER" id="PTHR31686">
    <property type="match status" value="1"/>
</dbReference>
<organism evidence="9 10">
    <name type="scientific">Parageobacillus caldoxylosilyticus NBRC 107762</name>
    <dbReference type="NCBI Taxonomy" id="1220594"/>
    <lineage>
        <taxon>Bacteria</taxon>
        <taxon>Bacillati</taxon>
        <taxon>Bacillota</taxon>
        <taxon>Bacilli</taxon>
        <taxon>Bacillales</taxon>
        <taxon>Anoxybacillaceae</taxon>
        <taxon>Saccharococcus</taxon>
    </lineage>
</organism>
<evidence type="ECO:0000256" key="1">
    <source>
        <dbReference type="ARBA" id="ARBA00004651"/>
    </source>
</evidence>
<comment type="similarity">
    <text evidence="2">Belongs to the tellurite-resistance/dicarboxylate transporter (TDT) family.</text>
</comment>
<accession>A0A023DDF3</accession>
<sequence>MIRYIKQMSVNLFPGYFALVMATGALSIATFLLGMHLISRLLLYFNTVAYITLWCLTLFRLIRFTPRIIADLTSHTLGPGFFTLVAGTCVFGSQLITVAHHYSLALYLWFLGIILWIVVMYTFFTAVTVRKDKPTLAEGINGAWLIAAVATQSISVLGTLLSSHVENGREILLFFTLCMYLLGCMLYLNIITLIFYRFTFAELKIAALTPPYWINMGAVAITTLAGSTLMLHSQNWSFLGEVMPFLKGFTLFFWITGTWWIPLLFILMVWRHLYHHYPLKYDPQFWGMAFPLAMYTTSTYQLAKALNIPFLLVIPRFMVYIAMAAWLTVLIGLIHHLYLSFRAHRNTSSGQAFSWQRRGGGS</sequence>
<proteinExistence type="inferred from homology"/>
<feature type="transmembrane region" description="Helical" evidence="8">
    <location>
        <begin position="251"/>
        <end position="273"/>
    </location>
</feature>
<keyword evidence="7 8" id="KW-0472">Membrane</keyword>
<feature type="transmembrane region" description="Helical" evidence="8">
    <location>
        <begin position="212"/>
        <end position="231"/>
    </location>
</feature>
<comment type="caution">
    <text evidence="9">The sequence shown here is derived from an EMBL/GenBank/DDBJ whole genome shotgun (WGS) entry which is preliminary data.</text>
</comment>
<evidence type="ECO:0000256" key="3">
    <source>
        <dbReference type="ARBA" id="ARBA00022448"/>
    </source>
</evidence>
<keyword evidence="3" id="KW-0813">Transport</keyword>
<keyword evidence="10" id="KW-1185">Reference proteome</keyword>
<gene>
    <name evidence="9" type="ORF">GCA01S_016_00640</name>
</gene>
<feature type="transmembrane region" description="Helical" evidence="8">
    <location>
        <begin position="141"/>
        <end position="165"/>
    </location>
</feature>
<dbReference type="InterPro" id="IPR051629">
    <property type="entry name" value="Sulfite_efflux_TDT"/>
</dbReference>
<dbReference type="Gene3D" id="1.50.10.150">
    <property type="entry name" value="Voltage-dependent anion channel"/>
    <property type="match status" value="1"/>
</dbReference>
<dbReference type="RefSeq" id="WP_042408254.1">
    <property type="nucleotide sequence ID" value="NZ_BAWO01000016.1"/>
</dbReference>
<dbReference type="Pfam" id="PF03595">
    <property type="entry name" value="SLAC1"/>
    <property type="match status" value="1"/>
</dbReference>
<keyword evidence="6 8" id="KW-1133">Transmembrane helix</keyword>
<feature type="transmembrane region" description="Helical" evidence="8">
    <location>
        <begin position="80"/>
        <end position="100"/>
    </location>
</feature>
<dbReference type="AlphaFoldDB" id="A0A023DDF3"/>
<dbReference type="InterPro" id="IPR004695">
    <property type="entry name" value="SLAC1/Mae1/Ssu1/TehA"/>
</dbReference>
<protein>
    <recommendedName>
        <fullName evidence="11">C4-dicarboxylate ABC transporter</fullName>
    </recommendedName>
</protein>
<keyword evidence="4" id="KW-1003">Cell membrane</keyword>
<evidence type="ECO:0000256" key="6">
    <source>
        <dbReference type="ARBA" id="ARBA00022989"/>
    </source>
</evidence>
<keyword evidence="5 8" id="KW-0812">Transmembrane</keyword>
<reference evidence="9 10" key="1">
    <citation type="submission" date="2014-04" db="EMBL/GenBank/DDBJ databases">
        <title>Whole genome shotgun sequence of Geobacillus caldoxylosilyticus NBRC 107762.</title>
        <authorList>
            <person name="Hosoyama A."/>
            <person name="Hosoyama Y."/>
            <person name="Katano-Makiyama Y."/>
            <person name="Tsuchikane K."/>
            <person name="Ohji S."/>
            <person name="Ichikawa N."/>
            <person name="Yamazoe A."/>
            <person name="Fujita N."/>
        </authorList>
    </citation>
    <scope>NUCLEOTIDE SEQUENCE [LARGE SCALE GENOMIC DNA]</scope>
    <source>
        <strain evidence="9 10">NBRC 107762</strain>
    </source>
</reference>
<evidence type="ECO:0000256" key="4">
    <source>
        <dbReference type="ARBA" id="ARBA00022475"/>
    </source>
</evidence>
<dbReference type="InterPro" id="IPR038665">
    <property type="entry name" value="Voltage-dep_anion_channel_sf"/>
</dbReference>
<dbReference type="Proteomes" id="UP000023561">
    <property type="component" value="Unassembled WGS sequence"/>
</dbReference>
<dbReference type="EMBL" id="BAWO01000016">
    <property type="protein sequence ID" value="GAJ39339.1"/>
    <property type="molecule type" value="Genomic_DNA"/>
</dbReference>